<evidence type="ECO:0000256" key="4">
    <source>
        <dbReference type="SAM" id="MobiDB-lite"/>
    </source>
</evidence>
<gene>
    <name evidence="6" type="ORF">RHGRI_036435</name>
</gene>
<feature type="region of interest" description="Disordered" evidence="4">
    <location>
        <begin position="1"/>
        <end position="36"/>
    </location>
</feature>
<dbReference type="GO" id="GO:0005546">
    <property type="term" value="F:phosphatidylinositol-4,5-bisphosphate binding"/>
    <property type="evidence" value="ECO:0007669"/>
    <property type="project" value="InterPro"/>
</dbReference>
<dbReference type="GO" id="GO:0000145">
    <property type="term" value="C:exocyst"/>
    <property type="evidence" value="ECO:0007669"/>
    <property type="project" value="InterPro"/>
</dbReference>
<comment type="function">
    <text evidence="3">Component of the exocyst complex.</text>
</comment>
<dbReference type="InterPro" id="IPR016159">
    <property type="entry name" value="Cullin_repeat-like_dom_sf"/>
</dbReference>
<dbReference type="InterPro" id="IPR004140">
    <property type="entry name" value="Exo70"/>
</dbReference>
<feature type="compositionally biased region" description="Polar residues" evidence="4">
    <location>
        <begin position="1"/>
        <end position="11"/>
    </location>
</feature>
<dbReference type="AlphaFoldDB" id="A0AAV6HNE8"/>
<evidence type="ECO:0000313" key="6">
    <source>
        <dbReference type="EMBL" id="KAG5515383.1"/>
    </source>
</evidence>
<evidence type="ECO:0000259" key="5">
    <source>
        <dbReference type="Pfam" id="PF03081"/>
    </source>
</evidence>
<dbReference type="Pfam" id="PF20669">
    <property type="entry name" value="Exo70_N"/>
    <property type="match status" value="1"/>
</dbReference>
<dbReference type="InterPro" id="IPR046364">
    <property type="entry name" value="Exo70_C"/>
</dbReference>
<name>A0AAV6HNE8_9ERIC</name>
<evidence type="ECO:0000256" key="3">
    <source>
        <dbReference type="RuleBase" id="RU365026"/>
    </source>
</evidence>
<keyword evidence="7" id="KW-1185">Reference proteome</keyword>
<comment type="caution">
    <text evidence="6">The sequence shown here is derived from an EMBL/GenBank/DDBJ whole genome shotgun (WGS) entry which is preliminary data.</text>
</comment>
<evidence type="ECO:0000256" key="2">
    <source>
        <dbReference type="ARBA" id="ARBA00022448"/>
    </source>
</evidence>
<proteinExistence type="inferred from homology"/>
<dbReference type="PANTHER" id="PTHR12542">
    <property type="entry name" value="EXOCYST COMPLEX PROTEIN EXO70"/>
    <property type="match status" value="1"/>
</dbReference>
<dbReference type="GO" id="GO:0006887">
    <property type="term" value="P:exocytosis"/>
    <property type="evidence" value="ECO:0007669"/>
    <property type="project" value="UniProtKB-KW"/>
</dbReference>
<feature type="compositionally biased region" description="Low complexity" evidence="4">
    <location>
        <begin position="620"/>
        <end position="632"/>
    </location>
</feature>
<dbReference type="Gene3D" id="1.20.1280.170">
    <property type="entry name" value="Exocyst complex component Exo70"/>
    <property type="match status" value="1"/>
</dbReference>
<feature type="region of interest" description="Disordered" evidence="4">
    <location>
        <begin position="619"/>
        <end position="640"/>
    </location>
</feature>
<keyword evidence="3" id="KW-0268">Exocytosis</keyword>
<evidence type="ECO:0000313" key="7">
    <source>
        <dbReference type="Proteomes" id="UP000823749"/>
    </source>
</evidence>
<feature type="compositionally biased region" description="Low complexity" evidence="4">
    <location>
        <begin position="12"/>
        <end position="28"/>
    </location>
</feature>
<sequence length="640" mass="71383">MPSKGMSTVFMSPSRASSPSSSPLRNSSPPAPRQTFSSSMMAENLDIAESIITKWSVEERSSNFCKLSSLFTDRREAKDYLRSVKDLQAAMHFFVSDGSSSSSQQLVRAQNLMQNAMKRLEREFYQILLSNRSNLDPESVSSRSSRASAGISDFEDDCSEEDDIYVAGDDSVHKVVAGDSALEVAMADLKAIADSMISSGYSKECVKFYKLVRKSVLDESLYHLGVEKLSLSQIQKLDWDVVDVKIKSWLNAVKVAMKTLFLGERILCDVVFSASPKISESCFAEIARENAVTLFGFPEHVAKYKKLTPEKLFRVLDLYDSISELWPETESIFSFDSVSAVRSQAVNSLVRLGESVRAILSEFEAAIQKDASKTPVQGGGVHPLTRYVMNYVVFLCDYSGSLSDVLADSALNTQSPLPESYFSSPTPYDCCTSALSVRLAWLILVLLCKLDGKVEQYKDVALSYLFLANNLNYIVSKVCSSSLKLLLGDEWIESHEAKVKQYAANYERMGWSKVMSSLPEADPAAEIPPQEARECFRSFNSGFEEAYRKQTSWVVPDPKLRDEIKISLAKKLVPAYTSFYEEYRWLFGREAGVEPVVRYAPDDLGNYLSDLFYGTGDAGSVSSSVRSSPSSWHSRDRKVR</sequence>
<dbReference type="FunFam" id="1.20.1280.170:FF:000003">
    <property type="entry name" value="Exocyst subunit Exo70 family protein"/>
    <property type="match status" value="1"/>
</dbReference>
<dbReference type="PANTHER" id="PTHR12542:SF17">
    <property type="entry name" value="EXOCYST SUBUNIT EXO70 FAMILY PROTEIN"/>
    <property type="match status" value="1"/>
</dbReference>
<dbReference type="Proteomes" id="UP000823749">
    <property type="component" value="Chromosome 13"/>
</dbReference>
<keyword evidence="2 3" id="KW-0813">Transport</keyword>
<accession>A0AAV6HNE8</accession>
<feature type="domain" description="Exocyst complex subunit Exo70 C-terminal" evidence="5">
    <location>
        <begin position="247"/>
        <end position="610"/>
    </location>
</feature>
<dbReference type="SUPFAM" id="SSF74788">
    <property type="entry name" value="Cullin repeat-like"/>
    <property type="match status" value="1"/>
</dbReference>
<dbReference type="GO" id="GO:0015031">
    <property type="term" value="P:protein transport"/>
    <property type="evidence" value="ECO:0007669"/>
    <property type="project" value="UniProtKB-KW"/>
</dbReference>
<protein>
    <recommendedName>
        <fullName evidence="3">Exocyst subunit Exo70 family protein</fullName>
    </recommendedName>
</protein>
<keyword evidence="3" id="KW-0653">Protein transport</keyword>
<dbReference type="EMBL" id="JACTNZ010000013">
    <property type="protein sequence ID" value="KAG5515383.1"/>
    <property type="molecule type" value="Genomic_DNA"/>
</dbReference>
<comment type="similarity">
    <text evidence="1 3">Belongs to the EXO70 family.</text>
</comment>
<organism evidence="6 7">
    <name type="scientific">Rhododendron griersonianum</name>
    <dbReference type="NCBI Taxonomy" id="479676"/>
    <lineage>
        <taxon>Eukaryota</taxon>
        <taxon>Viridiplantae</taxon>
        <taxon>Streptophyta</taxon>
        <taxon>Embryophyta</taxon>
        <taxon>Tracheophyta</taxon>
        <taxon>Spermatophyta</taxon>
        <taxon>Magnoliopsida</taxon>
        <taxon>eudicotyledons</taxon>
        <taxon>Gunneridae</taxon>
        <taxon>Pentapetalae</taxon>
        <taxon>asterids</taxon>
        <taxon>Ericales</taxon>
        <taxon>Ericaceae</taxon>
        <taxon>Ericoideae</taxon>
        <taxon>Rhodoreae</taxon>
        <taxon>Rhododendron</taxon>
    </lineage>
</organism>
<evidence type="ECO:0000256" key="1">
    <source>
        <dbReference type="ARBA" id="ARBA00006756"/>
    </source>
</evidence>
<reference evidence="6 7" key="1">
    <citation type="submission" date="2020-08" db="EMBL/GenBank/DDBJ databases">
        <title>Plant Genome Project.</title>
        <authorList>
            <person name="Zhang R.-G."/>
        </authorList>
    </citation>
    <scope>NUCLEOTIDE SEQUENCE [LARGE SCALE GENOMIC DNA]</scope>
    <source>
        <strain evidence="6">WSP0</strain>
        <tissue evidence="6">Leaf</tissue>
    </source>
</reference>
<dbReference type="Pfam" id="PF03081">
    <property type="entry name" value="Exo70_C"/>
    <property type="match status" value="1"/>
</dbReference>